<dbReference type="Proteomes" id="UP000294933">
    <property type="component" value="Unassembled WGS sequence"/>
</dbReference>
<proteinExistence type="predicted"/>
<dbReference type="VEuPathDB" id="FungiDB:BD410DRAFT_523108"/>
<reference evidence="2 3" key="1">
    <citation type="submission" date="2018-06" db="EMBL/GenBank/DDBJ databases">
        <title>A transcriptomic atlas of mushroom development highlights an independent origin of complex multicellularity.</title>
        <authorList>
            <consortium name="DOE Joint Genome Institute"/>
            <person name="Krizsan K."/>
            <person name="Almasi E."/>
            <person name="Merenyi Z."/>
            <person name="Sahu N."/>
            <person name="Viragh M."/>
            <person name="Koszo T."/>
            <person name="Mondo S."/>
            <person name="Kiss B."/>
            <person name="Balint B."/>
            <person name="Kues U."/>
            <person name="Barry K."/>
            <person name="Hegedus J.C."/>
            <person name="Henrissat B."/>
            <person name="Johnson J."/>
            <person name="Lipzen A."/>
            <person name="Ohm R."/>
            <person name="Nagy I."/>
            <person name="Pangilinan J."/>
            <person name="Yan J."/>
            <person name="Xiong Y."/>
            <person name="Grigoriev I.V."/>
            <person name="Hibbett D.S."/>
            <person name="Nagy L.G."/>
        </authorList>
    </citation>
    <scope>NUCLEOTIDE SEQUENCE [LARGE SCALE GENOMIC DNA]</scope>
    <source>
        <strain evidence="2 3">SZMC22713</strain>
    </source>
</reference>
<evidence type="ECO:0000313" key="3">
    <source>
        <dbReference type="Proteomes" id="UP000294933"/>
    </source>
</evidence>
<name>A0A4Y7QHE4_9AGAM</name>
<sequence length="877" mass="99227">MPKHLKRGVDAGDATGSYDRKRSKSNPAIGTIPYDGNADEDHILSDEAISRKNFQPGAELLAALFNQCTTLNPKYGRVQEATALYNEYPQIRDALKKACEERNFRSIRTLDFIHAFMKFDSPNDSRRAVGTALDRYQDNLRLYAEGDVNLKAWIPTSDSYAHINLPSKSSDFPDLLLHELGEWSQDGGVMAQTVPMVFSPEHHTFVFNASGTGKTRLLLDGLVRKWGFYFACATDLQSPHGSFDLTFAIKLLSRSKRFCNTVSLGNADPTDIIKNRDITEQSLLKVWLVRLLVFERFLSLVPRTMPVDEAKRRWLFLQLFPSKLVQSDVFSVVSRSLSGAEITFMKAMITETFINIKQRLPCDEHLFAVFDEAQYATKTYNEAFLSEDFTEHRPVLAEIIAVWENLGHDMTLVVSGTSPFTNVRRNSRSSPIGSPGGWQLFTSTGEFSARESQEKYIMRYIWPSVKVKEDLAHRDQSILDRAWRWFRGRHRFTSSYITLLLCFGLRSAHRLLNMPFTQATNYTPIDGAGFVDHEPELKATVKDRVKTLSQIKANVLNDDGLEYFKKDAFDTLLRSVFRSHGIVSTDNRDELVSLGFAHICGPPIAGRNDVRMDEPIMLMALATWFNSLPGTVNSAPQPKSYISMISRHPNANDVMACYLLNAFSGETRLDKFIKFAGPKPSWASESAELVTIVGKDNTGTRTTCVITPTSGYSPSFGIQPTTSTETSRWLENPDGVPFCFPDENFGPDIIFLIKVGERRIWVCVQTMGRLKKRRSSTRPPAVQREAFSSEIRSNLIPPDLMAYAFEKDDERRRSKRRKTMNPDLFLRLIASYPKPPKATSLREHAAEYPYPLGLIDMTGFVNAMSAIFPHFNDDLTK</sequence>
<organism evidence="2 3">
    <name type="scientific">Rickenella mellea</name>
    <dbReference type="NCBI Taxonomy" id="50990"/>
    <lineage>
        <taxon>Eukaryota</taxon>
        <taxon>Fungi</taxon>
        <taxon>Dikarya</taxon>
        <taxon>Basidiomycota</taxon>
        <taxon>Agaricomycotina</taxon>
        <taxon>Agaricomycetes</taxon>
        <taxon>Hymenochaetales</taxon>
        <taxon>Rickenellaceae</taxon>
        <taxon>Rickenella</taxon>
    </lineage>
</organism>
<accession>A0A4Y7QHE4</accession>
<evidence type="ECO:0000313" key="2">
    <source>
        <dbReference type="EMBL" id="TDL26512.1"/>
    </source>
</evidence>
<dbReference type="AlphaFoldDB" id="A0A4Y7QHE4"/>
<keyword evidence="3" id="KW-1185">Reference proteome</keyword>
<feature type="region of interest" description="Disordered" evidence="1">
    <location>
        <begin position="1"/>
        <end position="34"/>
    </location>
</feature>
<dbReference type="EMBL" id="ML170161">
    <property type="protein sequence ID" value="TDL26512.1"/>
    <property type="molecule type" value="Genomic_DNA"/>
</dbReference>
<evidence type="ECO:0000256" key="1">
    <source>
        <dbReference type="SAM" id="MobiDB-lite"/>
    </source>
</evidence>
<protein>
    <submittedName>
        <fullName evidence="2">Uncharacterized protein</fullName>
    </submittedName>
</protein>
<gene>
    <name evidence="2" type="ORF">BD410DRAFT_523108</name>
</gene>
<dbReference type="OrthoDB" id="2393824at2759"/>